<evidence type="ECO:0000259" key="12">
    <source>
        <dbReference type="PROSITE" id="PS50888"/>
    </source>
</evidence>
<dbReference type="InterPro" id="IPR036638">
    <property type="entry name" value="HLH_DNA-bd_sf"/>
</dbReference>
<dbReference type="OrthoDB" id="6021714at2759"/>
<feature type="region of interest" description="Disordered" evidence="10">
    <location>
        <begin position="1"/>
        <end position="22"/>
    </location>
</feature>
<evidence type="ECO:0000256" key="7">
    <source>
        <dbReference type="ARBA" id="ARBA00023163"/>
    </source>
</evidence>
<dbReference type="GO" id="GO:0000977">
    <property type="term" value="F:RNA polymerase II transcription regulatory region sequence-specific DNA binding"/>
    <property type="evidence" value="ECO:0007669"/>
    <property type="project" value="TreeGrafter"/>
</dbReference>
<evidence type="ECO:0000256" key="2">
    <source>
        <dbReference type="ARBA" id="ARBA00022737"/>
    </source>
</evidence>
<feature type="domain" description="PAS" evidence="11">
    <location>
        <begin position="86"/>
        <end position="157"/>
    </location>
</feature>
<evidence type="ECO:0000256" key="5">
    <source>
        <dbReference type="ARBA" id="ARBA00023125"/>
    </source>
</evidence>
<keyword evidence="6" id="KW-0010">Activator</keyword>
<comment type="subcellular location">
    <subcellularLocation>
        <location evidence="1">Nucleus</location>
    </subcellularLocation>
</comment>
<protein>
    <recommendedName>
        <fullName evidence="15">Hypoxia-inducible factor 1-alpha</fullName>
    </recommendedName>
</protein>
<dbReference type="CDD" id="cd11433">
    <property type="entry name" value="bHLH-PAS_HIF"/>
    <property type="match status" value="1"/>
</dbReference>
<evidence type="ECO:0000256" key="9">
    <source>
        <dbReference type="ARBA" id="ARBA00023278"/>
    </source>
</evidence>
<feature type="domain" description="PAS" evidence="11">
    <location>
        <begin position="244"/>
        <end position="295"/>
    </location>
</feature>
<dbReference type="InterPro" id="IPR011598">
    <property type="entry name" value="bHLH_dom"/>
</dbReference>
<dbReference type="Pfam" id="PF00989">
    <property type="entry name" value="PAS"/>
    <property type="match status" value="1"/>
</dbReference>
<evidence type="ECO:0000259" key="11">
    <source>
        <dbReference type="PROSITE" id="PS50112"/>
    </source>
</evidence>
<accession>A0A2T7NZH6</accession>
<evidence type="ECO:0000256" key="8">
    <source>
        <dbReference type="ARBA" id="ARBA00023242"/>
    </source>
</evidence>
<dbReference type="GO" id="GO:0000981">
    <property type="term" value="F:DNA-binding transcription factor activity, RNA polymerase II-specific"/>
    <property type="evidence" value="ECO:0007669"/>
    <property type="project" value="TreeGrafter"/>
</dbReference>
<keyword evidence="7" id="KW-0804">Transcription</keyword>
<evidence type="ECO:0000313" key="13">
    <source>
        <dbReference type="EMBL" id="PVD26546.1"/>
    </source>
</evidence>
<dbReference type="PROSITE" id="PS50888">
    <property type="entry name" value="BHLH"/>
    <property type="match status" value="1"/>
</dbReference>
<sequence>MQTSCKALRNSEKRKEKSRDAARCRRSKETEVFFELANSLPLPASVTSQLDKASVMRLAISFLKISSVLEQHNWSDPSDGKSKTEEKLQIDHLYPKSLEGFVFILSREGDIIYISESVSKYLGIQQIELIGQSIYDFAHPCDHDEIREVLSVRTHGSKTPVTEERVFFLRMKCTLTSKGRNVNLKSATYKVIKCTGRLVIKSSRRSSGSFQSTLPYLLSVGEPIPHPANIEIPMDGNTFLSKHDMNMHFTYCDERVQDLLCYSSDELLGKSLYDYHHALDSEIVEKAYKDLFAKGQTMTGQYRFLARGGGMAWVITQATVIHNSRSQKAQWIVCVHYVLSHVEQKELKLSKVQLPLCLPPMQPRTESVFLSDIATAINRDDVDDDSEDMMYRAPTPGEECVPLTFPTFSQVAQLASRDKERHLSSPPALLGFGLKKEPAMSPPLCRSKDVLSCSASPSSNSSASSRINSPHDYLNVANPDLIMSMDKFFQAMDTKADGKEDIEEIDFDSRAPYIPMSGEEDFSLLPPSTESLLMLQNEVNPGLFGKTESVFTRKSDLFEEPPHPPKPSVREMIGGSTTVASIQQPPSTMLQQIKRPLDMNSLEKGPPASKAMRLGQIELNVPAMTSRDSVLLNLLLTGEDRNHGYKVKSSAAADLARTKTKQELLRAHLFPGLTQQDFEVNAPAQDSHLLQGAELLRALEIDPLRMEQPPR</sequence>
<dbReference type="InterPro" id="IPR014887">
    <property type="entry name" value="HIF-1_CTAD"/>
</dbReference>
<proteinExistence type="predicted"/>
<dbReference type="SMART" id="SM00091">
    <property type="entry name" value="PAS"/>
    <property type="match status" value="2"/>
</dbReference>
<dbReference type="GO" id="GO:0071456">
    <property type="term" value="P:cellular response to hypoxia"/>
    <property type="evidence" value="ECO:0007669"/>
    <property type="project" value="TreeGrafter"/>
</dbReference>
<dbReference type="AlphaFoldDB" id="A0A2T7NZH6"/>
<keyword evidence="9" id="KW-0379">Hydroxylation</keyword>
<dbReference type="CDD" id="cd00130">
    <property type="entry name" value="PAS"/>
    <property type="match status" value="2"/>
</dbReference>
<dbReference type="GO" id="GO:0005634">
    <property type="term" value="C:nucleus"/>
    <property type="evidence" value="ECO:0007669"/>
    <property type="project" value="UniProtKB-SubCell"/>
</dbReference>
<dbReference type="SUPFAM" id="SSF55785">
    <property type="entry name" value="PYP-like sensor domain (PAS domain)"/>
    <property type="match status" value="2"/>
</dbReference>
<evidence type="ECO:0000313" key="14">
    <source>
        <dbReference type="Proteomes" id="UP000245119"/>
    </source>
</evidence>
<dbReference type="FunFam" id="3.30.450.20:FF:000015">
    <property type="entry name" value="Hypoxia-inducible factor 1-alpha isoform 1"/>
    <property type="match status" value="1"/>
</dbReference>
<dbReference type="SUPFAM" id="SSF47459">
    <property type="entry name" value="HLH, helix-loop-helix DNA-binding domain"/>
    <property type="match status" value="1"/>
</dbReference>
<dbReference type="InterPro" id="IPR013767">
    <property type="entry name" value="PAS_fold"/>
</dbReference>
<keyword evidence="8" id="KW-0539">Nucleus</keyword>
<keyword evidence="2" id="KW-0677">Repeat</keyword>
<name>A0A2T7NZH6_POMCA</name>
<keyword evidence="4" id="KW-0805">Transcription regulation</keyword>
<dbReference type="PANTHER" id="PTHR23043">
    <property type="entry name" value="HYPOXIA-INDUCIBLE FACTOR 1 ALPHA"/>
    <property type="match status" value="1"/>
</dbReference>
<feature type="domain" description="BHLH" evidence="12">
    <location>
        <begin position="13"/>
        <end position="66"/>
    </location>
</feature>
<dbReference type="InterPro" id="IPR035965">
    <property type="entry name" value="PAS-like_dom_sf"/>
</dbReference>
<dbReference type="FunFam" id="4.10.280.10:FF:000076">
    <property type="entry name" value="hypoxia-inducible factor 3-alpha isoform X1"/>
    <property type="match status" value="1"/>
</dbReference>
<evidence type="ECO:0000256" key="6">
    <source>
        <dbReference type="ARBA" id="ARBA00023159"/>
    </source>
</evidence>
<dbReference type="Proteomes" id="UP000245119">
    <property type="component" value="Linkage Group LG8"/>
</dbReference>
<dbReference type="GO" id="GO:0005667">
    <property type="term" value="C:transcription regulator complex"/>
    <property type="evidence" value="ECO:0007669"/>
    <property type="project" value="InterPro"/>
</dbReference>
<dbReference type="PRINTS" id="PR00785">
    <property type="entry name" value="NCTRNSLOCATR"/>
</dbReference>
<dbReference type="Pfam" id="PF23171">
    <property type="entry name" value="bHLH_HIF1A"/>
    <property type="match status" value="1"/>
</dbReference>
<evidence type="ECO:0000256" key="10">
    <source>
        <dbReference type="SAM" id="MobiDB-lite"/>
    </source>
</evidence>
<dbReference type="SMART" id="SM00353">
    <property type="entry name" value="HLH"/>
    <property type="match status" value="1"/>
</dbReference>
<dbReference type="InterPro" id="IPR001067">
    <property type="entry name" value="Nuc_translocat"/>
</dbReference>
<comment type="caution">
    <text evidence="13">The sequence shown here is derived from an EMBL/GenBank/DDBJ whole genome shotgun (WGS) entry which is preliminary data.</text>
</comment>
<evidence type="ECO:0000256" key="4">
    <source>
        <dbReference type="ARBA" id="ARBA00023015"/>
    </source>
</evidence>
<dbReference type="SMART" id="SM00086">
    <property type="entry name" value="PAC"/>
    <property type="match status" value="1"/>
</dbReference>
<dbReference type="FunFam" id="3.30.450.20:FF:000005">
    <property type="entry name" value="Hypoxia-inducible factor 1 subunit alpha"/>
    <property type="match status" value="1"/>
</dbReference>
<evidence type="ECO:0000256" key="3">
    <source>
        <dbReference type="ARBA" id="ARBA00022843"/>
    </source>
</evidence>
<keyword evidence="14" id="KW-1185">Reference proteome</keyword>
<dbReference type="GO" id="GO:0046983">
    <property type="term" value="F:protein dimerization activity"/>
    <property type="evidence" value="ECO:0007669"/>
    <property type="project" value="InterPro"/>
</dbReference>
<reference evidence="13 14" key="1">
    <citation type="submission" date="2018-04" db="EMBL/GenBank/DDBJ databases">
        <title>The genome of golden apple snail Pomacea canaliculata provides insight into stress tolerance and invasive adaptation.</title>
        <authorList>
            <person name="Liu C."/>
            <person name="Liu B."/>
            <person name="Ren Y."/>
            <person name="Zhang Y."/>
            <person name="Wang H."/>
            <person name="Li S."/>
            <person name="Jiang F."/>
            <person name="Yin L."/>
            <person name="Zhang G."/>
            <person name="Qian W."/>
            <person name="Fan W."/>
        </authorList>
    </citation>
    <scope>NUCLEOTIDE SEQUENCE [LARGE SCALE GENOMIC DNA]</scope>
    <source>
        <strain evidence="13">SZHN2017</strain>
        <tissue evidence="13">Muscle</tissue>
    </source>
</reference>
<feature type="compositionally biased region" description="Basic and acidic residues" evidence="10">
    <location>
        <begin position="9"/>
        <end position="22"/>
    </location>
</feature>
<dbReference type="InterPro" id="IPR001610">
    <property type="entry name" value="PAC"/>
</dbReference>
<dbReference type="GO" id="GO:0005737">
    <property type="term" value="C:cytoplasm"/>
    <property type="evidence" value="ECO:0007669"/>
    <property type="project" value="InterPro"/>
</dbReference>
<dbReference type="PROSITE" id="PS50112">
    <property type="entry name" value="PAS"/>
    <property type="match status" value="2"/>
</dbReference>
<evidence type="ECO:0008006" key="15">
    <source>
        <dbReference type="Google" id="ProtNLM"/>
    </source>
</evidence>
<dbReference type="InterPro" id="IPR000014">
    <property type="entry name" value="PAS"/>
</dbReference>
<dbReference type="Pfam" id="PF08778">
    <property type="entry name" value="HIF-1a_CTAD"/>
    <property type="match status" value="1"/>
</dbReference>
<organism evidence="13 14">
    <name type="scientific">Pomacea canaliculata</name>
    <name type="common">Golden apple snail</name>
    <dbReference type="NCBI Taxonomy" id="400727"/>
    <lineage>
        <taxon>Eukaryota</taxon>
        <taxon>Metazoa</taxon>
        <taxon>Spiralia</taxon>
        <taxon>Lophotrochozoa</taxon>
        <taxon>Mollusca</taxon>
        <taxon>Gastropoda</taxon>
        <taxon>Caenogastropoda</taxon>
        <taxon>Architaenioglossa</taxon>
        <taxon>Ampullarioidea</taxon>
        <taxon>Ampullariidae</taxon>
        <taxon>Pomacea</taxon>
    </lineage>
</organism>
<dbReference type="NCBIfam" id="TIGR00229">
    <property type="entry name" value="sensory_box"/>
    <property type="match status" value="2"/>
</dbReference>
<dbReference type="Gene3D" id="3.30.450.20">
    <property type="entry name" value="PAS domain"/>
    <property type="match status" value="2"/>
</dbReference>
<keyword evidence="3" id="KW-0832">Ubl conjugation</keyword>
<dbReference type="STRING" id="400727.A0A2T7NZH6"/>
<dbReference type="Pfam" id="PF14598">
    <property type="entry name" value="PAS_11"/>
    <property type="match status" value="1"/>
</dbReference>
<evidence type="ECO:0000256" key="1">
    <source>
        <dbReference type="ARBA" id="ARBA00004123"/>
    </source>
</evidence>
<dbReference type="EMBL" id="PZQS01000008">
    <property type="protein sequence ID" value="PVD26546.1"/>
    <property type="molecule type" value="Genomic_DNA"/>
</dbReference>
<keyword evidence="5" id="KW-0238">DNA-binding</keyword>
<gene>
    <name evidence="13" type="ORF">C0Q70_14223</name>
</gene>
<dbReference type="PANTHER" id="PTHR23043:SF17">
    <property type="entry name" value="PROTEIN SIMILAR"/>
    <property type="match status" value="1"/>
</dbReference>